<evidence type="ECO:0000256" key="1">
    <source>
        <dbReference type="SAM" id="MobiDB-lite"/>
    </source>
</evidence>
<reference evidence="2 3" key="1">
    <citation type="journal article" date="2021" name="Elife">
        <title>Chloroplast acquisition without the gene transfer in kleptoplastic sea slugs, Plakobranchus ocellatus.</title>
        <authorList>
            <person name="Maeda T."/>
            <person name="Takahashi S."/>
            <person name="Yoshida T."/>
            <person name="Shimamura S."/>
            <person name="Takaki Y."/>
            <person name="Nagai Y."/>
            <person name="Toyoda A."/>
            <person name="Suzuki Y."/>
            <person name="Arimoto A."/>
            <person name="Ishii H."/>
            <person name="Satoh N."/>
            <person name="Nishiyama T."/>
            <person name="Hasebe M."/>
            <person name="Maruyama T."/>
            <person name="Minagawa J."/>
            <person name="Obokata J."/>
            <person name="Shigenobu S."/>
        </authorList>
    </citation>
    <scope>NUCLEOTIDE SEQUENCE [LARGE SCALE GENOMIC DNA]</scope>
</reference>
<gene>
    <name evidence="2" type="ORF">ElyMa_004642100</name>
</gene>
<feature type="compositionally biased region" description="Gly residues" evidence="1">
    <location>
        <begin position="28"/>
        <end position="47"/>
    </location>
</feature>
<dbReference type="AlphaFoldDB" id="A0AAV4I1P3"/>
<protein>
    <submittedName>
        <fullName evidence="2">Uncharacterized protein</fullName>
    </submittedName>
</protein>
<keyword evidence="3" id="KW-1185">Reference proteome</keyword>
<comment type="caution">
    <text evidence="2">The sequence shown here is derived from an EMBL/GenBank/DDBJ whole genome shotgun (WGS) entry which is preliminary data.</text>
</comment>
<organism evidence="2 3">
    <name type="scientific">Elysia marginata</name>
    <dbReference type="NCBI Taxonomy" id="1093978"/>
    <lineage>
        <taxon>Eukaryota</taxon>
        <taxon>Metazoa</taxon>
        <taxon>Spiralia</taxon>
        <taxon>Lophotrochozoa</taxon>
        <taxon>Mollusca</taxon>
        <taxon>Gastropoda</taxon>
        <taxon>Heterobranchia</taxon>
        <taxon>Euthyneura</taxon>
        <taxon>Panpulmonata</taxon>
        <taxon>Sacoglossa</taxon>
        <taxon>Placobranchoidea</taxon>
        <taxon>Plakobranchidae</taxon>
        <taxon>Elysia</taxon>
    </lineage>
</organism>
<feature type="region of interest" description="Disordered" evidence="1">
    <location>
        <begin position="1"/>
        <end position="86"/>
    </location>
</feature>
<feature type="compositionally biased region" description="Basic and acidic residues" evidence="1">
    <location>
        <begin position="1"/>
        <end position="15"/>
    </location>
</feature>
<dbReference type="EMBL" id="BMAT01009309">
    <property type="protein sequence ID" value="GFS03820.1"/>
    <property type="molecule type" value="Genomic_DNA"/>
</dbReference>
<sequence length="86" mass="8405">MEGHGRDYSPMERSRLLASGLDSHGSTASGGGSGSGSSTSGGGGSNAGSGITSGSEFATRTATPTPLTTLAAQYNRYGLPPTLPGE</sequence>
<evidence type="ECO:0000313" key="2">
    <source>
        <dbReference type="EMBL" id="GFS03820.1"/>
    </source>
</evidence>
<accession>A0AAV4I1P3</accession>
<name>A0AAV4I1P3_9GAST</name>
<feature type="compositionally biased region" description="Low complexity" evidence="1">
    <location>
        <begin position="48"/>
        <end position="72"/>
    </location>
</feature>
<evidence type="ECO:0000313" key="3">
    <source>
        <dbReference type="Proteomes" id="UP000762676"/>
    </source>
</evidence>
<proteinExistence type="predicted"/>
<dbReference type="Proteomes" id="UP000762676">
    <property type="component" value="Unassembled WGS sequence"/>
</dbReference>